<dbReference type="InParanoid" id="Q54CN3"/>
<dbReference type="FunCoup" id="Q54CN3">
    <property type="interactions" value="877"/>
</dbReference>
<protein>
    <recommendedName>
        <fullName evidence="7">DUF202 domain-containing protein</fullName>
    </recommendedName>
</protein>
<dbReference type="dictyBase" id="DDB_G0292964"/>
<feature type="region of interest" description="Disordered" evidence="5">
    <location>
        <begin position="83"/>
        <end position="185"/>
    </location>
</feature>
<feature type="transmembrane region" description="Helical" evidence="6">
    <location>
        <begin position="301"/>
        <end position="320"/>
    </location>
</feature>
<dbReference type="KEGG" id="ddi:DDB_G0292964"/>
<feature type="domain" description="DUF202" evidence="7">
    <location>
        <begin position="268"/>
        <end position="329"/>
    </location>
</feature>
<dbReference type="GeneID" id="8628901"/>
<feature type="transmembrane region" description="Helical" evidence="6">
    <location>
        <begin position="341"/>
        <end position="363"/>
    </location>
</feature>
<keyword evidence="2 6" id="KW-0812">Transmembrane</keyword>
<evidence type="ECO:0000313" key="8">
    <source>
        <dbReference type="EMBL" id="EAL61031.1"/>
    </source>
</evidence>
<dbReference type="eggNOG" id="ENOG502RHQ8">
    <property type="taxonomic scope" value="Eukaryota"/>
</dbReference>
<dbReference type="PaxDb" id="44689-DDB0219797"/>
<dbReference type="Proteomes" id="UP000002195">
    <property type="component" value="Unassembled WGS sequence"/>
</dbReference>
<proteinExistence type="predicted"/>
<evidence type="ECO:0000256" key="5">
    <source>
        <dbReference type="SAM" id="MobiDB-lite"/>
    </source>
</evidence>
<evidence type="ECO:0000313" key="9">
    <source>
        <dbReference type="Proteomes" id="UP000002195"/>
    </source>
</evidence>
<comment type="caution">
    <text evidence="8">The sequence shown here is derived from an EMBL/GenBank/DDBJ whole genome shotgun (WGS) entry which is preliminary data.</text>
</comment>
<feature type="compositionally biased region" description="Acidic residues" evidence="5">
    <location>
        <begin position="107"/>
        <end position="117"/>
    </location>
</feature>
<organism evidence="8 9">
    <name type="scientific">Dictyostelium discoideum</name>
    <name type="common">Social amoeba</name>
    <dbReference type="NCBI Taxonomy" id="44689"/>
    <lineage>
        <taxon>Eukaryota</taxon>
        <taxon>Amoebozoa</taxon>
        <taxon>Evosea</taxon>
        <taxon>Eumycetozoa</taxon>
        <taxon>Dictyostelia</taxon>
        <taxon>Dictyosteliales</taxon>
        <taxon>Dictyosteliaceae</taxon>
        <taxon>Dictyostelium</taxon>
    </lineage>
</organism>
<dbReference type="HOGENOM" id="CLU_757441_0_0_1"/>
<gene>
    <name evidence="8" type="ORF">DDB_G0292964</name>
</gene>
<feature type="compositionally biased region" description="Basic and acidic residues" evidence="5">
    <location>
        <begin position="168"/>
        <end position="185"/>
    </location>
</feature>
<name>Q54CN3_DICDI</name>
<feature type="compositionally biased region" description="Basic and acidic residues" evidence="5">
    <location>
        <begin position="133"/>
        <end position="150"/>
    </location>
</feature>
<feature type="compositionally biased region" description="Basic and acidic residues" evidence="5">
    <location>
        <begin position="32"/>
        <end position="41"/>
    </location>
</feature>
<evidence type="ECO:0000256" key="3">
    <source>
        <dbReference type="ARBA" id="ARBA00022989"/>
    </source>
</evidence>
<evidence type="ECO:0000259" key="7">
    <source>
        <dbReference type="Pfam" id="PF02656"/>
    </source>
</evidence>
<feature type="compositionally biased region" description="Acidic residues" evidence="5">
    <location>
        <begin position="42"/>
        <end position="62"/>
    </location>
</feature>
<dbReference type="AlphaFoldDB" id="Q54CN3"/>
<evidence type="ECO:0000256" key="6">
    <source>
        <dbReference type="SAM" id="Phobius"/>
    </source>
</evidence>
<dbReference type="OMA" id="KKGYMKP"/>
<feature type="compositionally biased region" description="Acidic residues" evidence="5">
    <location>
        <begin position="89"/>
        <end position="99"/>
    </location>
</feature>
<feature type="region of interest" description="Disordered" evidence="5">
    <location>
        <begin position="1"/>
        <end position="63"/>
    </location>
</feature>
<sequence length="366" mass="41450">MKREIRKLYKSGNENNEFNEEPPSSEEEKEEVGEKEQSDRNSDDDDDEKLDDELYDEVEDDILNQLLKYTSREDLRKTLKRIKRSEISDWNDDDDDGDDENKKEAESSYDDENESDYDLSSSTGEEIPFIDEIDNKDLQDDIEQNRDVLRHSLAKSIIKPPSISPPTIEKEEGHEKANNYDNKENKIEKKEGIELKDFSKIKKKKKSSSSSSSLKSSSSSSSLKSSLTESSIKSILKKSTKNIEKAKRYLIPPKLLMEMDDIELIREDICAVDRSLAGYSRTGMAVIGLGVGLISKLGFTTSTIIVTIAYFLFGLVLIAVGLTRCRTVIKYIKKGYMKPSIYSIVIITLSTLMVIGFSFYGVVSSS</sequence>
<dbReference type="GO" id="GO:0012505">
    <property type="term" value="C:endomembrane system"/>
    <property type="evidence" value="ECO:0007669"/>
    <property type="project" value="UniProtKB-SubCell"/>
</dbReference>
<dbReference type="Pfam" id="PF02656">
    <property type="entry name" value="DUF202"/>
    <property type="match status" value="1"/>
</dbReference>
<dbReference type="InterPro" id="IPR003807">
    <property type="entry name" value="DUF202"/>
</dbReference>
<comment type="subcellular location">
    <subcellularLocation>
        <location evidence="1">Endomembrane system</location>
        <topology evidence="1">Multi-pass membrane protein</topology>
    </subcellularLocation>
</comment>
<dbReference type="RefSeq" id="XP_629383.1">
    <property type="nucleotide sequence ID" value="XM_629381.1"/>
</dbReference>
<feature type="compositionally biased region" description="Acidic residues" evidence="5">
    <location>
        <begin position="17"/>
        <end position="31"/>
    </location>
</feature>
<evidence type="ECO:0000256" key="2">
    <source>
        <dbReference type="ARBA" id="ARBA00022692"/>
    </source>
</evidence>
<keyword evidence="4 6" id="KW-0472">Membrane</keyword>
<accession>Q54CN3</accession>
<evidence type="ECO:0000256" key="4">
    <source>
        <dbReference type="ARBA" id="ARBA00023136"/>
    </source>
</evidence>
<keyword evidence="3 6" id="KW-1133">Transmembrane helix</keyword>
<dbReference type="VEuPathDB" id="AmoebaDB:DDB_G0292964"/>
<evidence type="ECO:0000256" key="1">
    <source>
        <dbReference type="ARBA" id="ARBA00004127"/>
    </source>
</evidence>
<feature type="compositionally biased region" description="Low complexity" evidence="5">
    <location>
        <begin position="155"/>
        <end position="167"/>
    </location>
</feature>
<reference evidence="8 9" key="1">
    <citation type="journal article" date="2005" name="Nature">
        <title>The genome of the social amoeba Dictyostelium discoideum.</title>
        <authorList>
            <consortium name="The Dictyostelium discoideum Sequencing Consortium"/>
            <person name="Eichinger L."/>
            <person name="Pachebat J.A."/>
            <person name="Glockner G."/>
            <person name="Rajandream M.A."/>
            <person name="Sucgang R."/>
            <person name="Berriman M."/>
            <person name="Song J."/>
            <person name="Olsen R."/>
            <person name="Szafranski K."/>
            <person name="Xu Q."/>
            <person name="Tunggal B."/>
            <person name="Kummerfeld S."/>
            <person name="Madera M."/>
            <person name="Konfortov B.A."/>
            <person name="Rivero F."/>
            <person name="Bankier A.T."/>
            <person name="Lehmann R."/>
            <person name="Hamlin N."/>
            <person name="Davies R."/>
            <person name="Gaudet P."/>
            <person name="Fey P."/>
            <person name="Pilcher K."/>
            <person name="Chen G."/>
            <person name="Saunders D."/>
            <person name="Sodergren E."/>
            <person name="Davis P."/>
            <person name="Kerhornou A."/>
            <person name="Nie X."/>
            <person name="Hall N."/>
            <person name="Anjard C."/>
            <person name="Hemphill L."/>
            <person name="Bason N."/>
            <person name="Farbrother P."/>
            <person name="Desany B."/>
            <person name="Just E."/>
            <person name="Morio T."/>
            <person name="Rost R."/>
            <person name="Churcher C."/>
            <person name="Cooper J."/>
            <person name="Haydock S."/>
            <person name="van Driessche N."/>
            <person name="Cronin A."/>
            <person name="Goodhead I."/>
            <person name="Muzny D."/>
            <person name="Mourier T."/>
            <person name="Pain A."/>
            <person name="Lu M."/>
            <person name="Harper D."/>
            <person name="Lindsay R."/>
            <person name="Hauser H."/>
            <person name="James K."/>
            <person name="Quiles M."/>
            <person name="Madan Babu M."/>
            <person name="Saito T."/>
            <person name="Buchrieser C."/>
            <person name="Wardroper A."/>
            <person name="Felder M."/>
            <person name="Thangavelu M."/>
            <person name="Johnson D."/>
            <person name="Knights A."/>
            <person name="Loulseged H."/>
            <person name="Mungall K."/>
            <person name="Oliver K."/>
            <person name="Price C."/>
            <person name="Quail M.A."/>
            <person name="Urushihara H."/>
            <person name="Hernandez J."/>
            <person name="Rabbinowitsch E."/>
            <person name="Steffen D."/>
            <person name="Sanders M."/>
            <person name="Ma J."/>
            <person name="Kohara Y."/>
            <person name="Sharp S."/>
            <person name="Simmonds M."/>
            <person name="Spiegler S."/>
            <person name="Tivey A."/>
            <person name="Sugano S."/>
            <person name="White B."/>
            <person name="Walker D."/>
            <person name="Woodward J."/>
            <person name="Winckler T."/>
            <person name="Tanaka Y."/>
            <person name="Shaulsky G."/>
            <person name="Schleicher M."/>
            <person name="Weinstock G."/>
            <person name="Rosenthal A."/>
            <person name="Cox E.C."/>
            <person name="Chisholm R.L."/>
            <person name="Gibbs R."/>
            <person name="Loomis W.F."/>
            <person name="Platzer M."/>
            <person name="Kay R.R."/>
            <person name="Williams J."/>
            <person name="Dear P.H."/>
            <person name="Noegel A.A."/>
            <person name="Barrell B."/>
            <person name="Kuspa A."/>
        </authorList>
    </citation>
    <scope>NUCLEOTIDE SEQUENCE [LARGE SCALE GENOMIC DNA]</scope>
    <source>
        <strain evidence="8 9">AX4</strain>
    </source>
</reference>
<dbReference type="EMBL" id="AAFI02000197">
    <property type="protein sequence ID" value="EAL61031.1"/>
    <property type="molecule type" value="Genomic_DNA"/>
</dbReference>
<keyword evidence="9" id="KW-1185">Reference proteome</keyword>